<organism evidence="1 2">
    <name type="scientific">Araneus ventricosus</name>
    <name type="common">Orbweaver spider</name>
    <name type="synonym">Epeira ventricosa</name>
    <dbReference type="NCBI Taxonomy" id="182803"/>
    <lineage>
        <taxon>Eukaryota</taxon>
        <taxon>Metazoa</taxon>
        <taxon>Ecdysozoa</taxon>
        <taxon>Arthropoda</taxon>
        <taxon>Chelicerata</taxon>
        <taxon>Arachnida</taxon>
        <taxon>Araneae</taxon>
        <taxon>Araneomorphae</taxon>
        <taxon>Entelegynae</taxon>
        <taxon>Araneoidea</taxon>
        <taxon>Araneidae</taxon>
        <taxon>Araneus</taxon>
    </lineage>
</organism>
<dbReference type="EMBL" id="BGPR01000133">
    <property type="protein sequence ID" value="GBL97788.1"/>
    <property type="molecule type" value="Genomic_DNA"/>
</dbReference>
<proteinExistence type="predicted"/>
<dbReference type="Proteomes" id="UP000499080">
    <property type="component" value="Unassembled WGS sequence"/>
</dbReference>
<gene>
    <name evidence="1" type="ORF">AVEN_231951_1</name>
</gene>
<keyword evidence="2" id="KW-1185">Reference proteome</keyword>
<protein>
    <submittedName>
        <fullName evidence="1">Uncharacterized protein</fullName>
    </submittedName>
</protein>
<accession>A0A4Y2C0D0</accession>
<reference evidence="1 2" key="1">
    <citation type="journal article" date="2019" name="Sci. Rep.">
        <title>Orb-weaving spider Araneus ventricosus genome elucidates the spidroin gene catalogue.</title>
        <authorList>
            <person name="Kono N."/>
            <person name="Nakamura H."/>
            <person name="Ohtoshi R."/>
            <person name="Moran D.A.P."/>
            <person name="Shinohara A."/>
            <person name="Yoshida Y."/>
            <person name="Fujiwara M."/>
            <person name="Mori M."/>
            <person name="Tomita M."/>
            <person name="Arakawa K."/>
        </authorList>
    </citation>
    <scope>NUCLEOTIDE SEQUENCE [LARGE SCALE GENOMIC DNA]</scope>
</reference>
<sequence length="94" mass="10617">MRVNREEVFISNPLQQIDLFNLGGGSLGKNSSHLAKERQLTDDQFTDMSPAFVNVPVNDDSENKLYKPRRNSDLPKHAEFSLGYSESRPIVPVL</sequence>
<comment type="caution">
    <text evidence="1">The sequence shown here is derived from an EMBL/GenBank/DDBJ whole genome shotgun (WGS) entry which is preliminary data.</text>
</comment>
<dbReference type="AlphaFoldDB" id="A0A4Y2C0D0"/>
<evidence type="ECO:0000313" key="2">
    <source>
        <dbReference type="Proteomes" id="UP000499080"/>
    </source>
</evidence>
<name>A0A4Y2C0D0_ARAVE</name>
<evidence type="ECO:0000313" key="1">
    <source>
        <dbReference type="EMBL" id="GBL97788.1"/>
    </source>
</evidence>